<sequence>MMKPKSSPASPPLTPIGPKKKRRIDDYSEYSIVAFHPKPKPNGSDNVKLSDKDIRAKLGRRIALDKRIEELEDLRYGLW</sequence>
<keyword evidence="3" id="KW-1185">Reference proteome</keyword>
<dbReference type="AlphaFoldDB" id="A0A409YH61"/>
<protein>
    <submittedName>
        <fullName evidence="2">Uncharacterized protein</fullName>
    </submittedName>
</protein>
<evidence type="ECO:0000256" key="1">
    <source>
        <dbReference type="SAM" id="MobiDB-lite"/>
    </source>
</evidence>
<organism evidence="2 3">
    <name type="scientific">Panaeolus cyanescens</name>
    <dbReference type="NCBI Taxonomy" id="181874"/>
    <lineage>
        <taxon>Eukaryota</taxon>
        <taxon>Fungi</taxon>
        <taxon>Dikarya</taxon>
        <taxon>Basidiomycota</taxon>
        <taxon>Agaricomycotina</taxon>
        <taxon>Agaricomycetes</taxon>
        <taxon>Agaricomycetidae</taxon>
        <taxon>Agaricales</taxon>
        <taxon>Agaricineae</taxon>
        <taxon>Galeropsidaceae</taxon>
        <taxon>Panaeolus</taxon>
    </lineage>
</organism>
<dbReference type="Proteomes" id="UP000284842">
    <property type="component" value="Unassembled WGS sequence"/>
</dbReference>
<comment type="caution">
    <text evidence="2">The sequence shown here is derived from an EMBL/GenBank/DDBJ whole genome shotgun (WGS) entry which is preliminary data.</text>
</comment>
<evidence type="ECO:0000313" key="2">
    <source>
        <dbReference type="EMBL" id="PPR02338.1"/>
    </source>
</evidence>
<dbReference type="InParanoid" id="A0A409YH61"/>
<evidence type="ECO:0000313" key="3">
    <source>
        <dbReference type="Proteomes" id="UP000284842"/>
    </source>
</evidence>
<dbReference type="EMBL" id="NHTK01001174">
    <property type="protein sequence ID" value="PPR02338.1"/>
    <property type="molecule type" value="Genomic_DNA"/>
</dbReference>
<gene>
    <name evidence="2" type="ORF">CVT24_011681</name>
</gene>
<name>A0A409YH61_9AGAR</name>
<reference evidence="2 3" key="1">
    <citation type="journal article" date="2018" name="Evol. Lett.">
        <title>Horizontal gene cluster transfer increased hallucinogenic mushroom diversity.</title>
        <authorList>
            <person name="Reynolds H.T."/>
            <person name="Vijayakumar V."/>
            <person name="Gluck-Thaler E."/>
            <person name="Korotkin H.B."/>
            <person name="Matheny P.B."/>
            <person name="Slot J.C."/>
        </authorList>
    </citation>
    <scope>NUCLEOTIDE SEQUENCE [LARGE SCALE GENOMIC DNA]</scope>
    <source>
        <strain evidence="2 3">2629</strain>
    </source>
</reference>
<accession>A0A409YH61</accession>
<feature type="region of interest" description="Disordered" evidence="1">
    <location>
        <begin position="1"/>
        <end position="24"/>
    </location>
</feature>
<proteinExistence type="predicted"/>